<evidence type="ECO:0000313" key="3">
    <source>
        <dbReference type="EnsemblPlants" id="KEH25772"/>
    </source>
</evidence>
<dbReference type="SUPFAM" id="SSF56219">
    <property type="entry name" value="DNase I-like"/>
    <property type="match status" value="1"/>
</dbReference>
<dbReference type="EMBL" id="CM001222">
    <property type="protein sequence ID" value="KEH25772.1"/>
    <property type="molecule type" value="Genomic_DNA"/>
</dbReference>
<protein>
    <submittedName>
        <fullName evidence="2">Endonuclease/exonuclease/phosphatase family protein</fullName>
    </submittedName>
</protein>
<proteinExistence type="predicted"/>
<reference evidence="2 4" key="1">
    <citation type="journal article" date="2011" name="Nature">
        <title>The Medicago genome provides insight into the evolution of rhizobial symbioses.</title>
        <authorList>
            <person name="Young N.D."/>
            <person name="Debelle F."/>
            <person name="Oldroyd G.E."/>
            <person name="Geurts R."/>
            <person name="Cannon S.B."/>
            <person name="Udvardi M.K."/>
            <person name="Benedito V.A."/>
            <person name="Mayer K.F."/>
            <person name="Gouzy J."/>
            <person name="Schoof H."/>
            <person name="Van de Peer Y."/>
            <person name="Proost S."/>
            <person name="Cook D.R."/>
            <person name="Meyers B.C."/>
            <person name="Spannagl M."/>
            <person name="Cheung F."/>
            <person name="De Mita S."/>
            <person name="Krishnakumar V."/>
            <person name="Gundlach H."/>
            <person name="Zhou S."/>
            <person name="Mudge J."/>
            <person name="Bharti A.K."/>
            <person name="Murray J.D."/>
            <person name="Naoumkina M.A."/>
            <person name="Rosen B."/>
            <person name="Silverstein K.A."/>
            <person name="Tang H."/>
            <person name="Rombauts S."/>
            <person name="Zhao P.X."/>
            <person name="Zhou P."/>
            <person name="Barbe V."/>
            <person name="Bardou P."/>
            <person name="Bechner M."/>
            <person name="Bellec A."/>
            <person name="Berger A."/>
            <person name="Berges H."/>
            <person name="Bidwell S."/>
            <person name="Bisseling T."/>
            <person name="Choisne N."/>
            <person name="Couloux A."/>
            <person name="Denny R."/>
            <person name="Deshpande S."/>
            <person name="Dai X."/>
            <person name="Doyle J.J."/>
            <person name="Dudez A.M."/>
            <person name="Farmer A.D."/>
            <person name="Fouteau S."/>
            <person name="Franken C."/>
            <person name="Gibelin C."/>
            <person name="Gish J."/>
            <person name="Goldstein S."/>
            <person name="Gonzalez A.J."/>
            <person name="Green P.J."/>
            <person name="Hallab A."/>
            <person name="Hartog M."/>
            <person name="Hua A."/>
            <person name="Humphray S.J."/>
            <person name="Jeong D.H."/>
            <person name="Jing Y."/>
            <person name="Jocker A."/>
            <person name="Kenton S.M."/>
            <person name="Kim D.J."/>
            <person name="Klee K."/>
            <person name="Lai H."/>
            <person name="Lang C."/>
            <person name="Lin S."/>
            <person name="Macmil S.L."/>
            <person name="Magdelenat G."/>
            <person name="Matthews L."/>
            <person name="McCorrison J."/>
            <person name="Monaghan E.L."/>
            <person name="Mun J.H."/>
            <person name="Najar F.Z."/>
            <person name="Nicholson C."/>
            <person name="Noirot C."/>
            <person name="O'Bleness M."/>
            <person name="Paule C.R."/>
            <person name="Poulain J."/>
            <person name="Prion F."/>
            <person name="Qin B."/>
            <person name="Qu C."/>
            <person name="Retzel E.F."/>
            <person name="Riddle C."/>
            <person name="Sallet E."/>
            <person name="Samain S."/>
            <person name="Samson N."/>
            <person name="Sanders I."/>
            <person name="Saurat O."/>
            <person name="Scarpelli C."/>
            <person name="Schiex T."/>
            <person name="Segurens B."/>
            <person name="Severin A.J."/>
            <person name="Sherrier D.J."/>
            <person name="Shi R."/>
            <person name="Sims S."/>
            <person name="Singer S.R."/>
            <person name="Sinharoy S."/>
            <person name="Sterck L."/>
            <person name="Viollet A."/>
            <person name="Wang B.B."/>
            <person name="Wang K."/>
            <person name="Wang M."/>
            <person name="Wang X."/>
            <person name="Warfsmann J."/>
            <person name="Weissenbach J."/>
            <person name="White D.D."/>
            <person name="White J.D."/>
            <person name="Wiley G.B."/>
            <person name="Wincker P."/>
            <person name="Xing Y."/>
            <person name="Yang L."/>
            <person name="Yao Z."/>
            <person name="Ying F."/>
            <person name="Zhai J."/>
            <person name="Zhou L."/>
            <person name="Zuber A."/>
            <person name="Denarie J."/>
            <person name="Dixon R.A."/>
            <person name="May G.D."/>
            <person name="Schwartz D.C."/>
            <person name="Rogers J."/>
            <person name="Quetier F."/>
            <person name="Town C.D."/>
            <person name="Roe B.A."/>
        </authorList>
    </citation>
    <scope>NUCLEOTIDE SEQUENCE [LARGE SCALE GENOMIC DNA]</scope>
    <source>
        <strain evidence="2">A17</strain>
        <strain evidence="3 4">cv. Jemalong A17</strain>
    </source>
</reference>
<keyword evidence="2" id="KW-0378">Hydrolase</keyword>
<evidence type="ECO:0000313" key="2">
    <source>
        <dbReference type="EMBL" id="KEH25772.1"/>
    </source>
</evidence>
<feature type="domain" description="Endonuclease/exonuclease/phosphatase" evidence="1">
    <location>
        <begin position="4"/>
        <end position="174"/>
    </location>
</feature>
<dbReference type="EnsemblPlants" id="KEH25772">
    <property type="protein sequence ID" value="KEH25772"/>
    <property type="gene ID" value="MTR_6g034215"/>
</dbReference>
<sequence length="324" mass="37827">MSLISWNCRGLGSPNAIPDLKYLVRQFNPDLLFLRETLVHRKKIEELCYVLGFDSCFSVDRTGRSGGLAFFWRTSLNCQLIDYSNNHITIEIIDYNLGPWKLTGYYGYPNGGRRRVAWEFHHDLSCRYSGMWCIFDDFNDIMDASEKRGRTTRPNWLINGFRQSVLDSGLLDVPMEGYPFTWFKSLGTPRVVEEREPNLVAPASDHYPIVLNRNPGTRPHLHKRSFRYENAWQLEPGFKYFVTDSWQQQGNVALLHKLSICAEDISAWSRDHCKNLKKDIEDSQRCLHNVRLNSFGEGQAELVEICRKMSRLLTQDDAYWRQRA</sequence>
<keyword evidence="2" id="KW-0540">Nuclease</keyword>
<dbReference type="PANTHER" id="PTHR35218:SF9">
    <property type="entry name" value="ENDONUCLEASE_EXONUCLEASE_PHOSPHATASE DOMAIN-CONTAINING PROTEIN"/>
    <property type="match status" value="1"/>
</dbReference>
<reference evidence="2 4" key="2">
    <citation type="journal article" date="2014" name="BMC Genomics">
        <title>An improved genome release (version Mt4.0) for the model legume Medicago truncatula.</title>
        <authorList>
            <person name="Tang H."/>
            <person name="Krishnakumar V."/>
            <person name="Bidwell S."/>
            <person name="Rosen B."/>
            <person name="Chan A."/>
            <person name="Zhou S."/>
            <person name="Gentzbittel L."/>
            <person name="Childs K.L."/>
            <person name="Yandell M."/>
            <person name="Gundlach H."/>
            <person name="Mayer K.F."/>
            <person name="Schwartz D.C."/>
            <person name="Town C.D."/>
        </authorList>
    </citation>
    <scope>GENOME REANNOTATION</scope>
    <source>
        <strain evidence="2">A17</strain>
        <strain evidence="3 4">cv. Jemalong A17</strain>
    </source>
</reference>
<evidence type="ECO:0000313" key="4">
    <source>
        <dbReference type="Proteomes" id="UP000002051"/>
    </source>
</evidence>
<dbReference type="InterPro" id="IPR036691">
    <property type="entry name" value="Endo/exonu/phosph_ase_sf"/>
</dbReference>
<keyword evidence="2" id="KW-0255">Endonuclease</keyword>
<accession>A0A072U7W0</accession>
<name>A0A072U7W0_MEDTR</name>
<reference evidence="3" key="3">
    <citation type="submission" date="2015-04" db="UniProtKB">
        <authorList>
            <consortium name="EnsemblPlants"/>
        </authorList>
    </citation>
    <scope>IDENTIFICATION</scope>
    <source>
        <strain evidence="3">cv. Jemalong A17</strain>
    </source>
</reference>
<organism evidence="2 4">
    <name type="scientific">Medicago truncatula</name>
    <name type="common">Barrel medic</name>
    <name type="synonym">Medicago tribuloides</name>
    <dbReference type="NCBI Taxonomy" id="3880"/>
    <lineage>
        <taxon>Eukaryota</taxon>
        <taxon>Viridiplantae</taxon>
        <taxon>Streptophyta</taxon>
        <taxon>Embryophyta</taxon>
        <taxon>Tracheophyta</taxon>
        <taxon>Spermatophyta</taxon>
        <taxon>Magnoliopsida</taxon>
        <taxon>eudicotyledons</taxon>
        <taxon>Gunneridae</taxon>
        <taxon>Pentapetalae</taxon>
        <taxon>rosids</taxon>
        <taxon>fabids</taxon>
        <taxon>Fabales</taxon>
        <taxon>Fabaceae</taxon>
        <taxon>Papilionoideae</taxon>
        <taxon>50 kb inversion clade</taxon>
        <taxon>NPAAA clade</taxon>
        <taxon>Hologalegina</taxon>
        <taxon>IRL clade</taxon>
        <taxon>Trifolieae</taxon>
        <taxon>Medicago</taxon>
    </lineage>
</organism>
<dbReference type="Proteomes" id="UP000002051">
    <property type="component" value="Chromosome 6"/>
</dbReference>
<dbReference type="STRING" id="3880.A0A072U7W0"/>
<dbReference type="Gene3D" id="3.60.10.10">
    <property type="entry name" value="Endonuclease/exonuclease/phosphatase"/>
    <property type="match status" value="1"/>
</dbReference>
<dbReference type="HOGENOM" id="CLU_000680_36_0_1"/>
<gene>
    <name evidence="2" type="ordered locus">MTR_6g034215</name>
</gene>
<dbReference type="GO" id="GO:0004519">
    <property type="term" value="F:endonuclease activity"/>
    <property type="evidence" value="ECO:0007669"/>
    <property type="project" value="UniProtKB-KW"/>
</dbReference>
<dbReference type="AlphaFoldDB" id="A0A072U7W0"/>
<keyword evidence="4" id="KW-1185">Reference proteome</keyword>
<dbReference type="Pfam" id="PF03372">
    <property type="entry name" value="Exo_endo_phos"/>
    <property type="match status" value="1"/>
</dbReference>
<dbReference type="InterPro" id="IPR005135">
    <property type="entry name" value="Endo/exonuclease/phosphatase"/>
</dbReference>
<evidence type="ECO:0000259" key="1">
    <source>
        <dbReference type="Pfam" id="PF03372"/>
    </source>
</evidence>
<dbReference type="PANTHER" id="PTHR35218">
    <property type="entry name" value="RNASE H DOMAIN-CONTAINING PROTEIN"/>
    <property type="match status" value="1"/>
</dbReference>